<keyword evidence="3" id="KW-0812">Transmembrane</keyword>
<dbReference type="GO" id="GO:0009847">
    <property type="term" value="P:spore germination"/>
    <property type="evidence" value="ECO:0007669"/>
    <property type="project" value="InterPro"/>
</dbReference>
<dbReference type="EMBL" id="CP000885">
    <property type="protein sequence ID" value="ABX41138.1"/>
    <property type="molecule type" value="Genomic_DNA"/>
</dbReference>
<keyword evidence="3" id="KW-1133">Transmembrane helix</keyword>
<proteinExistence type="inferred from homology"/>
<gene>
    <name evidence="4" type="ordered locus">Cphy_0751</name>
</gene>
<feature type="transmembrane region" description="Helical" evidence="3">
    <location>
        <begin position="353"/>
        <end position="371"/>
    </location>
</feature>
<feature type="transmembrane region" description="Helical" evidence="3">
    <location>
        <begin position="409"/>
        <end position="435"/>
    </location>
</feature>
<protein>
    <submittedName>
        <fullName evidence="4">GerA spore germination protein</fullName>
    </submittedName>
</protein>
<evidence type="ECO:0000256" key="3">
    <source>
        <dbReference type="SAM" id="Phobius"/>
    </source>
</evidence>
<feature type="transmembrane region" description="Helical" evidence="3">
    <location>
        <begin position="383"/>
        <end position="403"/>
    </location>
</feature>
<keyword evidence="2 3" id="KW-0472">Membrane</keyword>
<dbReference type="PIRSF" id="PIRSF005690">
    <property type="entry name" value="GerBA"/>
    <property type="match status" value="1"/>
</dbReference>
<dbReference type="STRING" id="357809.Cphy_0751"/>
<dbReference type="GO" id="GO:0016020">
    <property type="term" value="C:membrane"/>
    <property type="evidence" value="ECO:0007669"/>
    <property type="project" value="InterPro"/>
</dbReference>
<dbReference type="InterPro" id="IPR004995">
    <property type="entry name" value="Spore_Ger"/>
</dbReference>
<dbReference type="HOGENOM" id="CLU_021639_3_1_9"/>
<dbReference type="Proteomes" id="UP000000370">
    <property type="component" value="Chromosome"/>
</dbReference>
<organism evidence="4 5">
    <name type="scientific">Lachnoclostridium phytofermentans (strain ATCC 700394 / DSM 18823 / ISDg)</name>
    <name type="common">Clostridium phytofermentans</name>
    <dbReference type="NCBI Taxonomy" id="357809"/>
    <lineage>
        <taxon>Bacteria</taxon>
        <taxon>Bacillati</taxon>
        <taxon>Bacillota</taxon>
        <taxon>Clostridia</taxon>
        <taxon>Lachnospirales</taxon>
        <taxon>Lachnospiraceae</taxon>
    </lineage>
</organism>
<evidence type="ECO:0000313" key="5">
    <source>
        <dbReference type="Proteomes" id="UP000000370"/>
    </source>
</evidence>
<dbReference type="InterPro" id="IPR050768">
    <property type="entry name" value="UPF0353/GerABKA_families"/>
</dbReference>
<dbReference type="KEGG" id="cpy:Cphy_0751"/>
<feature type="transmembrane region" description="Helical" evidence="3">
    <location>
        <begin position="286"/>
        <end position="306"/>
    </location>
</feature>
<name>A9KJY3_LACP7</name>
<dbReference type="PANTHER" id="PTHR22550:SF9">
    <property type="entry name" value="STAGE V SPORULATION PROTEIN AF"/>
    <property type="match status" value="1"/>
</dbReference>
<evidence type="ECO:0000313" key="4">
    <source>
        <dbReference type="EMBL" id="ABX41138.1"/>
    </source>
</evidence>
<dbReference type="PANTHER" id="PTHR22550">
    <property type="entry name" value="SPORE GERMINATION PROTEIN"/>
    <property type="match status" value="1"/>
</dbReference>
<sequence length="473" mass="53911">MSYQLGKDIHANMNYFNQLFKVDKSFDILCRTFQTGGRLACLYFINGFVDDTSLQRMLLKLETEIEEFPKNAKEYAEINISYIEIDILKEEKAILKYLFSGISLIFIDGFDEVIAIDARTYPARGVEEPEKDKVLRGSRDGFVETIVYNTALIRRRIRSNDLVMKLMEVGESSKTDVVVTYMDGRIDEKLLNRIISKLENLKIDSLSMNQESLAESLYRGSWFNPFPKYKYSERPDTTAACILEGSIVILVDNSPASMIIPSSLFDIIEGTDDYYFPPITGTYLRLSRMLISLIALILTPTFLLFMDNPQWIPKGFEFIIVRDPMNLPLIWQFMILELAIDGLKLAAVNTPSMLSTPLSVVAAVIIGDFTVSSGWFNSEAMLYMAFVVLANYTQVSFELGYALKFLRMIMLILTAIFGIWGYGVGIILVIVCVSFNKTVSGRSYLYPLIPFNAKNLLRRFFRVTLPNSKNQRV</sequence>
<reference evidence="5" key="1">
    <citation type="submission" date="2007-11" db="EMBL/GenBank/DDBJ databases">
        <title>Complete genome sequence of Clostridium phytofermentans ISDg.</title>
        <authorList>
            <person name="Leschine S.B."/>
            <person name="Warnick T.A."/>
            <person name="Blanchard J.L."/>
            <person name="Schnell D.J."/>
            <person name="Petit E.L."/>
            <person name="LaTouf W.G."/>
            <person name="Copeland A."/>
            <person name="Lucas S."/>
            <person name="Lapidus A."/>
            <person name="Barry K."/>
            <person name="Glavina del Rio T."/>
            <person name="Dalin E."/>
            <person name="Tice H."/>
            <person name="Pitluck S."/>
            <person name="Kiss H."/>
            <person name="Brettin T."/>
            <person name="Bruce D."/>
            <person name="Detter J.C."/>
            <person name="Han C."/>
            <person name="Kuske C."/>
            <person name="Schmutz J."/>
            <person name="Larimer F."/>
            <person name="Land M."/>
            <person name="Hauser L."/>
            <person name="Kyrpides N."/>
            <person name="Kim E.A."/>
            <person name="Richardson P."/>
        </authorList>
    </citation>
    <scope>NUCLEOTIDE SEQUENCE [LARGE SCALE GENOMIC DNA]</scope>
    <source>
        <strain evidence="5">ATCC 700394 / DSM 18823 / ISDg</strain>
    </source>
</reference>
<dbReference type="AlphaFoldDB" id="A9KJY3"/>
<evidence type="ECO:0000256" key="2">
    <source>
        <dbReference type="ARBA" id="ARBA00023136"/>
    </source>
</evidence>
<accession>A9KJY3</accession>
<evidence type="ECO:0000256" key="1">
    <source>
        <dbReference type="ARBA" id="ARBA00005278"/>
    </source>
</evidence>
<dbReference type="eggNOG" id="COG0697">
    <property type="taxonomic scope" value="Bacteria"/>
</dbReference>
<dbReference type="RefSeq" id="WP_012198781.1">
    <property type="nucleotide sequence ID" value="NC_010001.1"/>
</dbReference>
<keyword evidence="5" id="KW-1185">Reference proteome</keyword>
<dbReference type="OrthoDB" id="9772630at2"/>
<dbReference type="Pfam" id="PF03323">
    <property type="entry name" value="GerA"/>
    <property type="match status" value="1"/>
</dbReference>
<comment type="similarity">
    <text evidence="1">Belongs to the GerABKA family.</text>
</comment>